<dbReference type="InterPro" id="IPR011008">
    <property type="entry name" value="Dimeric_a/b-barrel"/>
</dbReference>
<evidence type="ECO:0000313" key="3">
    <source>
        <dbReference type="Proteomes" id="UP000887104"/>
    </source>
</evidence>
<organism evidence="2 3">
    <name type="scientific">Shewanella sairae</name>
    <dbReference type="NCBI Taxonomy" id="190310"/>
    <lineage>
        <taxon>Bacteria</taxon>
        <taxon>Pseudomonadati</taxon>
        <taxon>Pseudomonadota</taxon>
        <taxon>Gammaproteobacteria</taxon>
        <taxon>Alteromonadales</taxon>
        <taxon>Shewanellaceae</taxon>
        <taxon>Shewanella</taxon>
    </lineage>
</organism>
<dbReference type="RefSeq" id="WP_220778215.1">
    <property type="nucleotide sequence ID" value="NZ_BPEY01000001.1"/>
</dbReference>
<evidence type="ECO:0000259" key="1">
    <source>
        <dbReference type="Pfam" id="PF16291"/>
    </source>
</evidence>
<sequence length="228" mass="25871">MTVFKIVTCQVNKNQQQDFSTSQLSWRQLSQCEGFGGQFGGWSQTDEQAIVVGVWQSQEHVTAFMESVHDKIFLKSGQRDTYTKCDVEYFEKFIDIPSSCDKCEIESDSVFRIAYCRGVQDIERFVADQHDVWNVHMGQADGMLGGCVMRSIKQRNDFVVLTHWSSRGHHENYRNAIAPKLKLQLSLDEYIKSLSGCVILQEAAWIVTPNKMFTSAAALGDFLQSDGC</sequence>
<dbReference type="EMBL" id="BPEY01000001">
    <property type="protein sequence ID" value="GIU40064.1"/>
    <property type="molecule type" value="Genomic_DNA"/>
</dbReference>
<dbReference type="Proteomes" id="UP000887104">
    <property type="component" value="Unassembled WGS sequence"/>
</dbReference>
<feature type="domain" description="DUF4937" evidence="1">
    <location>
        <begin position="4"/>
        <end position="90"/>
    </location>
</feature>
<protein>
    <submittedName>
        <fullName evidence="2">DUF4937 domain-containing protein</fullName>
    </submittedName>
</protein>
<reference evidence="2" key="1">
    <citation type="submission" date="2021-05" db="EMBL/GenBank/DDBJ databases">
        <title>Molecular characterization for Shewanella algae harboring chromosomal blaOXA-55-like strains isolated from clinical and environment sample.</title>
        <authorList>
            <person name="Ohama Y."/>
            <person name="Aoki K."/>
            <person name="Harada S."/>
            <person name="Moriya K."/>
            <person name="Ishii Y."/>
            <person name="Tateda K."/>
        </authorList>
    </citation>
    <scope>NUCLEOTIDE SEQUENCE</scope>
    <source>
        <strain evidence="2">JCM 11563</strain>
    </source>
</reference>
<accession>A0ABQ4NYZ5</accession>
<comment type="caution">
    <text evidence="2">The sequence shown here is derived from an EMBL/GenBank/DDBJ whole genome shotgun (WGS) entry which is preliminary data.</text>
</comment>
<gene>
    <name evidence="2" type="ORF">TUM4438_00330</name>
</gene>
<name>A0ABQ4NYZ5_9GAMM</name>
<dbReference type="SUPFAM" id="SSF54909">
    <property type="entry name" value="Dimeric alpha+beta barrel"/>
    <property type="match status" value="2"/>
</dbReference>
<dbReference type="Pfam" id="PF16291">
    <property type="entry name" value="DUF4937"/>
    <property type="match status" value="1"/>
</dbReference>
<dbReference type="InterPro" id="IPR032555">
    <property type="entry name" value="DUF4937"/>
</dbReference>
<evidence type="ECO:0000313" key="2">
    <source>
        <dbReference type="EMBL" id="GIU40064.1"/>
    </source>
</evidence>
<keyword evidence="3" id="KW-1185">Reference proteome</keyword>
<proteinExistence type="predicted"/>